<protein>
    <submittedName>
        <fullName evidence="10">Uncharacterized protein</fullName>
    </submittedName>
</protein>
<comment type="subcellular location">
    <subcellularLocation>
        <location evidence="1">Nucleus</location>
    </subcellularLocation>
</comment>
<dbReference type="FunFam" id="1.10.10.60:FF:000001">
    <property type="entry name" value="MYB-related transcription factor"/>
    <property type="match status" value="1"/>
</dbReference>
<dbReference type="PANTHER" id="PTHR10641:SF1103">
    <property type="entry name" value="TRANSCRIPTION FACTOR MYB72"/>
    <property type="match status" value="1"/>
</dbReference>
<dbReference type="InterPro" id="IPR001005">
    <property type="entry name" value="SANT/Myb"/>
</dbReference>
<feature type="domain" description="Myb-like" evidence="8">
    <location>
        <begin position="64"/>
        <end position="114"/>
    </location>
</feature>
<feature type="compositionally biased region" description="Low complexity" evidence="7">
    <location>
        <begin position="146"/>
        <end position="159"/>
    </location>
</feature>
<dbReference type="Pfam" id="PF00249">
    <property type="entry name" value="Myb_DNA-binding"/>
    <property type="match status" value="2"/>
</dbReference>
<dbReference type="PROSITE" id="PS51294">
    <property type="entry name" value="HTH_MYB"/>
    <property type="match status" value="2"/>
</dbReference>
<evidence type="ECO:0000256" key="5">
    <source>
        <dbReference type="ARBA" id="ARBA00023163"/>
    </source>
</evidence>
<evidence type="ECO:0000256" key="7">
    <source>
        <dbReference type="SAM" id="MobiDB-lite"/>
    </source>
</evidence>
<keyword evidence="4" id="KW-0238">DNA-binding</keyword>
<feature type="domain" description="HTH myb-type" evidence="9">
    <location>
        <begin position="64"/>
        <end position="118"/>
    </location>
</feature>
<dbReference type="SMART" id="SM00717">
    <property type="entry name" value="SANT"/>
    <property type="match status" value="2"/>
</dbReference>
<dbReference type="CDD" id="cd00167">
    <property type="entry name" value="SANT"/>
    <property type="match status" value="2"/>
</dbReference>
<dbReference type="AlphaFoldDB" id="A0A4S8IUQ5"/>
<feature type="region of interest" description="Disordered" evidence="7">
    <location>
        <begin position="118"/>
        <end position="159"/>
    </location>
</feature>
<dbReference type="GO" id="GO:0005634">
    <property type="term" value="C:nucleus"/>
    <property type="evidence" value="ECO:0007669"/>
    <property type="project" value="UniProtKB-SubCell"/>
</dbReference>
<keyword evidence="6" id="KW-0539">Nucleus</keyword>
<organism evidence="10 11">
    <name type="scientific">Musa balbisiana</name>
    <name type="common">Banana</name>
    <dbReference type="NCBI Taxonomy" id="52838"/>
    <lineage>
        <taxon>Eukaryota</taxon>
        <taxon>Viridiplantae</taxon>
        <taxon>Streptophyta</taxon>
        <taxon>Embryophyta</taxon>
        <taxon>Tracheophyta</taxon>
        <taxon>Spermatophyta</taxon>
        <taxon>Magnoliopsida</taxon>
        <taxon>Liliopsida</taxon>
        <taxon>Zingiberales</taxon>
        <taxon>Musaceae</taxon>
        <taxon>Musa</taxon>
    </lineage>
</organism>
<dbReference type="PANTHER" id="PTHR10641">
    <property type="entry name" value="MYB FAMILY TRANSCRIPTION FACTOR"/>
    <property type="match status" value="1"/>
</dbReference>
<evidence type="ECO:0000259" key="9">
    <source>
        <dbReference type="PROSITE" id="PS51294"/>
    </source>
</evidence>
<dbReference type="PROSITE" id="PS50090">
    <property type="entry name" value="MYB_LIKE"/>
    <property type="match status" value="2"/>
</dbReference>
<gene>
    <name evidence="10" type="ORF">C4D60_Mb06t32230</name>
</gene>
<keyword evidence="5" id="KW-0804">Transcription</keyword>
<keyword evidence="3" id="KW-0805">Transcription regulation</keyword>
<proteinExistence type="predicted"/>
<evidence type="ECO:0000256" key="3">
    <source>
        <dbReference type="ARBA" id="ARBA00023015"/>
    </source>
</evidence>
<evidence type="ECO:0000259" key="8">
    <source>
        <dbReference type="PROSITE" id="PS50090"/>
    </source>
</evidence>
<sequence length="244" mass="27464">MGRGRAPCCDKVGLNKGAWTSEEDTKLVAFIHKHGRGNWRALPKQAGLLRCGKSCRLRWINYLRPDIKRGNFTEEEEETIIRLHEQLGNRWSKIASCLPGRTDNEIKNLWNTHLKRRLGAKQTGSSRAHSSCGKVGDEQHHKQESINESSSSSSCISSSESHVAPRVTCSGPHDETKNRCIEDCSIEPEVWGVVMDEFSFFVPPYVGPMAEGVHRSTATTSEEKATREIEDDGWLAYLEEELQL</sequence>
<comment type="caution">
    <text evidence="10">The sequence shown here is derived from an EMBL/GenBank/DDBJ whole genome shotgun (WGS) entry which is preliminary data.</text>
</comment>
<dbReference type="SUPFAM" id="SSF46689">
    <property type="entry name" value="Homeodomain-like"/>
    <property type="match status" value="1"/>
</dbReference>
<dbReference type="EMBL" id="PYDT01000009">
    <property type="protein sequence ID" value="THU51552.1"/>
    <property type="molecule type" value="Genomic_DNA"/>
</dbReference>
<feature type="compositionally biased region" description="Basic and acidic residues" evidence="7">
    <location>
        <begin position="135"/>
        <end position="145"/>
    </location>
</feature>
<dbReference type="Proteomes" id="UP000317650">
    <property type="component" value="Chromosome 6"/>
</dbReference>
<evidence type="ECO:0000256" key="2">
    <source>
        <dbReference type="ARBA" id="ARBA00022737"/>
    </source>
</evidence>
<evidence type="ECO:0000256" key="1">
    <source>
        <dbReference type="ARBA" id="ARBA00004123"/>
    </source>
</evidence>
<keyword evidence="2" id="KW-0677">Repeat</keyword>
<name>A0A4S8IUQ5_MUSBA</name>
<dbReference type="InterPro" id="IPR017930">
    <property type="entry name" value="Myb_dom"/>
</dbReference>
<feature type="domain" description="HTH myb-type" evidence="9">
    <location>
        <begin position="11"/>
        <end position="63"/>
    </location>
</feature>
<evidence type="ECO:0000313" key="10">
    <source>
        <dbReference type="EMBL" id="THU51552.1"/>
    </source>
</evidence>
<keyword evidence="11" id="KW-1185">Reference proteome</keyword>
<feature type="domain" description="Myb-like" evidence="8">
    <location>
        <begin position="11"/>
        <end position="63"/>
    </location>
</feature>
<accession>A0A4S8IUQ5</accession>
<dbReference type="Gene3D" id="1.10.10.60">
    <property type="entry name" value="Homeodomain-like"/>
    <property type="match status" value="2"/>
</dbReference>
<evidence type="ECO:0000256" key="4">
    <source>
        <dbReference type="ARBA" id="ARBA00023125"/>
    </source>
</evidence>
<evidence type="ECO:0000313" key="11">
    <source>
        <dbReference type="Proteomes" id="UP000317650"/>
    </source>
</evidence>
<dbReference type="InterPro" id="IPR009057">
    <property type="entry name" value="Homeodomain-like_sf"/>
</dbReference>
<reference evidence="10 11" key="1">
    <citation type="journal article" date="2019" name="Nat. Plants">
        <title>Genome sequencing of Musa balbisiana reveals subgenome evolution and function divergence in polyploid bananas.</title>
        <authorList>
            <person name="Yao X."/>
        </authorList>
    </citation>
    <scope>NUCLEOTIDE SEQUENCE [LARGE SCALE GENOMIC DNA]</scope>
    <source>
        <strain evidence="11">cv. DH-PKW</strain>
        <tissue evidence="10">Leaves</tissue>
    </source>
</reference>
<dbReference type="STRING" id="52838.A0A4S8IUQ5"/>
<dbReference type="GO" id="GO:0003677">
    <property type="term" value="F:DNA binding"/>
    <property type="evidence" value="ECO:0007669"/>
    <property type="project" value="UniProtKB-KW"/>
</dbReference>
<dbReference type="InterPro" id="IPR015495">
    <property type="entry name" value="Myb_TF_plants"/>
</dbReference>
<evidence type="ECO:0000256" key="6">
    <source>
        <dbReference type="ARBA" id="ARBA00023242"/>
    </source>
</evidence>